<dbReference type="Gene3D" id="1.10.357.140">
    <property type="entry name" value="UbiA prenyltransferase"/>
    <property type="match status" value="1"/>
</dbReference>
<dbReference type="GeneID" id="36604634"/>
<dbReference type="GO" id="GO:0016020">
    <property type="term" value="C:membrane"/>
    <property type="evidence" value="ECO:0007669"/>
    <property type="project" value="UniProtKB-SubCell"/>
</dbReference>
<accession>A0A2T4BJE8</accession>
<dbReference type="EMBL" id="KZ680208">
    <property type="protein sequence ID" value="PTB69401.1"/>
    <property type="molecule type" value="Genomic_DNA"/>
</dbReference>
<keyword evidence="7" id="KW-1185">Reference proteome</keyword>
<comment type="subcellular location">
    <subcellularLocation>
        <location evidence="1">Membrane</location>
        <topology evidence="1">Multi-pass membrane protein</topology>
    </subcellularLocation>
</comment>
<proteinExistence type="predicted"/>
<dbReference type="GO" id="GO:0016765">
    <property type="term" value="F:transferase activity, transferring alkyl or aryl (other than methyl) groups"/>
    <property type="evidence" value="ECO:0007669"/>
    <property type="project" value="InterPro"/>
</dbReference>
<keyword evidence="2 5" id="KW-0812">Transmembrane</keyword>
<feature type="transmembrane region" description="Helical" evidence="5">
    <location>
        <begin position="176"/>
        <end position="194"/>
    </location>
</feature>
<name>A0A2T4BJE8_9HYPO</name>
<dbReference type="PANTHER" id="PTHR42723:SF1">
    <property type="entry name" value="CHLOROPHYLL SYNTHASE, CHLOROPLASTIC"/>
    <property type="match status" value="1"/>
</dbReference>
<feature type="transmembrane region" description="Helical" evidence="5">
    <location>
        <begin position="142"/>
        <end position="170"/>
    </location>
</feature>
<dbReference type="RefSeq" id="XP_024752721.1">
    <property type="nucleotide sequence ID" value="XM_024896516.1"/>
</dbReference>
<dbReference type="OrthoDB" id="434972at2759"/>
<gene>
    <name evidence="6" type="ORF">BBK36DRAFT_1186964</name>
</gene>
<keyword evidence="4 5" id="KW-0472">Membrane</keyword>
<evidence type="ECO:0000256" key="4">
    <source>
        <dbReference type="ARBA" id="ARBA00023136"/>
    </source>
</evidence>
<reference evidence="7" key="1">
    <citation type="submission" date="2016-07" db="EMBL/GenBank/DDBJ databases">
        <title>Multiple horizontal gene transfer events from other fungi enriched the ability of initially mycotrophic Trichoderma (Ascomycota) to feed on dead plant biomass.</title>
        <authorList>
            <consortium name="DOE Joint Genome Institute"/>
            <person name="Atanasova L."/>
            <person name="Chenthamara K."/>
            <person name="Zhang J."/>
            <person name="Grujic M."/>
            <person name="Henrissat B."/>
            <person name="Kuo A."/>
            <person name="Aerts A."/>
            <person name="Salamov A."/>
            <person name="Lipzen A."/>
            <person name="Labutti K."/>
            <person name="Barry K."/>
            <person name="Miao Y."/>
            <person name="Rahimi M.J."/>
            <person name="Shen Q."/>
            <person name="Grigoriev I.V."/>
            <person name="Kubicek C.P."/>
            <person name="Druzhinina I.S."/>
        </authorList>
    </citation>
    <scope>NUCLEOTIDE SEQUENCE [LARGE SCALE GENOMIC DNA]</scope>
    <source>
        <strain evidence="7">TUCIM 6016</strain>
    </source>
</reference>
<evidence type="ECO:0000256" key="3">
    <source>
        <dbReference type="ARBA" id="ARBA00022989"/>
    </source>
</evidence>
<dbReference type="InterPro" id="IPR050475">
    <property type="entry name" value="Prenyltransferase_related"/>
</dbReference>
<dbReference type="InterPro" id="IPR000537">
    <property type="entry name" value="UbiA_prenyltransferase"/>
</dbReference>
<evidence type="ECO:0000313" key="6">
    <source>
        <dbReference type="EMBL" id="PTB69401.1"/>
    </source>
</evidence>
<dbReference type="Pfam" id="PF01040">
    <property type="entry name" value="UbiA"/>
    <property type="match status" value="1"/>
</dbReference>
<feature type="transmembrane region" description="Helical" evidence="5">
    <location>
        <begin position="253"/>
        <end position="272"/>
    </location>
</feature>
<dbReference type="PANTHER" id="PTHR42723">
    <property type="entry name" value="CHLOROPHYLL SYNTHASE"/>
    <property type="match status" value="1"/>
</dbReference>
<feature type="transmembrane region" description="Helical" evidence="5">
    <location>
        <begin position="206"/>
        <end position="225"/>
    </location>
</feature>
<evidence type="ECO:0000313" key="7">
    <source>
        <dbReference type="Proteomes" id="UP000241546"/>
    </source>
</evidence>
<evidence type="ECO:0000256" key="2">
    <source>
        <dbReference type="ARBA" id="ARBA00022692"/>
    </source>
</evidence>
<keyword evidence="3 5" id="KW-1133">Transmembrane helix</keyword>
<dbReference type="InterPro" id="IPR044878">
    <property type="entry name" value="UbiA_sf"/>
</dbReference>
<protein>
    <recommendedName>
        <fullName evidence="8">UbiA prenyltransferase</fullName>
    </recommendedName>
</protein>
<evidence type="ECO:0008006" key="8">
    <source>
        <dbReference type="Google" id="ProtNLM"/>
    </source>
</evidence>
<evidence type="ECO:0000256" key="1">
    <source>
        <dbReference type="ARBA" id="ARBA00004141"/>
    </source>
</evidence>
<sequence>MALYIFRRRDTTGSLQGKSKLPSKHIAPLNALLLLVLSNIQHEIDVTIRLLRSNAVGFAFIAMGGILTRVILSPTSMAEAASSTFKAACVGVLCNYVFDIANQASSPLEDYVNKPSRPIPAGLISVNQAIFRWILTWTLGPIMIYSCFGLWAALHLLHFQMLILVCYVWPRWFSWFMRNYFASVSYFILSRLLNQVLVARGPSNQNSSLCIGFAVFIWLMATMHIQEFYDVEGDRKSDRKTLPMLLSDKGLKTLRAGTSMFIIAFGSGYCWLEVQRWLETAWWHRYACCNKFYRACLRTEYRRRIRLRWTRLLITFITTHQF</sequence>
<dbReference type="AlphaFoldDB" id="A0A2T4BJE8"/>
<dbReference type="Proteomes" id="UP000241546">
    <property type="component" value="Unassembled WGS sequence"/>
</dbReference>
<evidence type="ECO:0000256" key="5">
    <source>
        <dbReference type="SAM" id="Phobius"/>
    </source>
</evidence>
<organism evidence="6 7">
    <name type="scientific">Trichoderma citrinoviride</name>
    <dbReference type="NCBI Taxonomy" id="58853"/>
    <lineage>
        <taxon>Eukaryota</taxon>
        <taxon>Fungi</taxon>
        <taxon>Dikarya</taxon>
        <taxon>Ascomycota</taxon>
        <taxon>Pezizomycotina</taxon>
        <taxon>Sordariomycetes</taxon>
        <taxon>Hypocreomycetidae</taxon>
        <taxon>Hypocreales</taxon>
        <taxon>Hypocreaceae</taxon>
        <taxon>Trichoderma</taxon>
    </lineage>
</organism>